<dbReference type="InterPro" id="IPR031312">
    <property type="entry name" value="Na/sul_symport_CS"/>
</dbReference>
<dbReference type="PROSITE" id="PS01271">
    <property type="entry name" value="NA_SULFATE"/>
    <property type="match status" value="1"/>
</dbReference>
<comment type="subcellular location">
    <subcellularLocation>
        <location evidence="1">Membrane</location>
        <topology evidence="1">Multi-pass membrane protein</topology>
    </subcellularLocation>
</comment>
<feature type="transmembrane region" description="Helical" evidence="6">
    <location>
        <begin position="138"/>
        <end position="157"/>
    </location>
</feature>
<proteinExistence type="predicted"/>
<dbReference type="GO" id="GO:0005886">
    <property type="term" value="C:plasma membrane"/>
    <property type="evidence" value="ECO:0007669"/>
    <property type="project" value="TreeGrafter"/>
</dbReference>
<dbReference type="RefSeq" id="WP_210757766.1">
    <property type="nucleotide sequence ID" value="NZ_CP060139.1"/>
</dbReference>
<dbReference type="GO" id="GO:0015141">
    <property type="term" value="F:succinate transmembrane transporter activity"/>
    <property type="evidence" value="ECO:0007669"/>
    <property type="project" value="UniProtKB-ARBA"/>
</dbReference>
<organism evidence="7 8">
    <name type="scientific">Croceimicrobium hydrocarbonivorans</name>
    <dbReference type="NCBI Taxonomy" id="2761580"/>
    <lineage>
        <taxon>Bacteria</taxon>
        <taxon>Pseudomonadati</taxon>
        <taxon>Bacteroidota</taxon>
        <taxon>Flavobacteriia</taxon>
        <taxon>Flavobacteriales</taxon>
        <taxon>Owenweeksiaceae</taxon>
        <taxon>Croceimicrobium</taxon>
    </lineage>
</organism>
<feature type="transmembrane region" description="Helical" evidence="6">
    <location>
        <begin position="357"/>
        <end position="379"/>
    </location>
</feature>
<evidence type="ECO:0000256" key="3">
    <source>
        <dbReference type="ARBA" id="ARBA00022692"/>
    </source>
</evidence>
<keyword evidence="5 6" id="KW-0472">Membrane</keyword>
<feature type="transmembrane region" description="Helical" evidence="6">
    <location>
        <begin position="12"/>
        <end position="27"/>
    </location>
</feature>
<name>A0A7H0VBY8_9FLAO</name>
<dbReference type="AlphaFoldDB" id="A0A7H0VBY8"/>
<keyword evidence="4 6" id="KW-1133">Transmembrane helix</keyword>
<evidence type="ECO:0000256" key="2">
    <source>
        <dbReference type="ARBA" id="ARBA00022448"/>
    </source>
</evidence>
<protein>
    <submittedName>
        <fullName evidence="7">SLC13/DASS family transporter</fullName>
    </submittedName>
</protein>
<evidence type="ECO:0000256" key="1">
    <source>
        <dbReference type="ARBA" id="ARBA00004141"/>
    </source>
</evidence>
<feature type="transmembrane region" description="Helical" evidence="6">
    <location>
        <begin position="449"/>
        <end position="472"/>
    </location>
</feature>
<feature type="transmembrane region" description="Helical" evidence="6">
    <location>
        <begin position="169"/>
        <end position="189"/>
    </location>
</feature>
<gene>
    <name evidence="7" type="ORF">H4K34_12735</name>
</gene>
<feature type="transmembrane region" description="Helical" evidence="6">
    <location>
        <begin position="80"/>
        <end position="99"/>
    </location>
</feature>
<keyword evidence="2" id="KW-0813">Transport</keyword>
<reference evidence="7 8" key="1">
    <citation type="submission" date="2020-08" db="EMBL/GenBank/DDBJ databases">
        <title>Croceimicrobium hydrocarbonivorans gen. nov., sp. nov., a novel marine bacterium isolated from a bacterial consortium that degrades polyethylene terephthalate.</title>
        <authorList>
            <person name="Liu R."/>
        </authorList>
    </citation>
    <scope>NUCLEOTIDE SEQUENCE [LARGE SCALE GENOMIC DNA]</scope>
    <source>
        <strain evidence="7 8">A20-9</strain>
    </source>
</reference>
<dbReference type="KEGG" id="chyd:H4K34_12735"/>
<dbReference type="CDD" id="cd01115">
    <property type="entry name" value="SLC13_permease"/>
    <property type="match status" value="1"/>
</dbReference>
<evidence type="ECO:0000313" key="7">
    <source>
        <dbReference type="EMBL" id="QNR23236.1"/>
    </source>
</evidence>
<dbReference type="InterPro" id="IPR001898">
    <property type="entry name" value="SLC13A/DASS"/>
</dbReference>
<feature type="transmembrane region" description="Helical" evidence="6">
    <location>
        <begin position="39"/>
        <end position="68"/>
    </location>
</feature>
<dbReference type="PANTHER" id="PTHR10283:SF82">
    <property type="entry name" value="SOLUTE CARRIER FAMILY 13 MEMBER 2"/>
    <property type="match status" value="1"/>
</dbReference>
<sequence>MNLGELMKKRAGLVAGPLAFIFLNYFFKAPQLEAEAQAVLACSAWIAIWWITEAIAISATALLPIVLFPLSGAMPLKEAVGGYSHPYIFLFIGGFVLALSMEKWNLHRRLALMIIKAIGSSPPRIILGFMLATAFLSMWISNTATTVMMLPIGLAIIRLSSDQNDFSKALMLAIAYSASIGGIATIIGTPPNLILAGVLEETYGVELSFMKWFVFGLPFALILLFITWYYISYKAFRLKDLNLSGVSENVEEQIQALGPLSAPEIRILIIFGLTAFAWISRSFLLQQWIPALDDAIIAIVAALILFIVPSKMGAGPIMDWEDMRGLPWGVLLLFGGGISLAIGFARSGLADWLGHQLSSLEGTGFLMLLLILVVSVNFLTEITSNLATTSVVLPILAPLALSLDLHPFSLMVAVAIAASCAFMLPVATPPNALVFGSGVIQLKDMLRTGIWLNLLSAFLLIFFVYFILPWFWGFDPGVHPENFG</sequence>
<dbReference type="Pfam" id="PF00939">
    <property type="entry name" value="Na_sulph_symp"/>
    <property type="match status" value="1"/>
</dbReference>
<feature type="transmembrane region" description="Helical" evidence="6">
    <location>
        <begin position="409"/>
        <end position="428"/>
    </location>
</feature>
<evidence type="ECO:0000313" key="8">
    <source>
        <dbReference type="Proteomes" id="UP000516305"/>
    </source>
</evidence>
<keyword evidence="8" id="KW-1185">Reference proteome</keyword>
<evidence type="ECO:0000256" key="5">
    <source>
        <dbReference type="ARBA" id="ARBA00023136"/>
    </source>
</evidence>
<dbReference type="PANTHER" id="PTHR10283">
    <property type="entry name" value="SOLUTE CARRIER FAMILY 13 MEMBER"/>
    <property type="match status" value="1"/>
</dbReference>
<dbReference type="Proteomes" id="UP000516305">
    <property type="component" value="Chromosome"/>
</dbReference>
<dbReference type="EMBL" id="CP060139">
    <property type="protein sequence ID" value="QNR23236.1"/>
    <property type="molecule type" value="Genomic_DNA"/>
</dbReference>
<feature type="transmembrane region" description="Helical" evidence="6">
    <location>
        <begin position="209"/>
        <end position="231"/>
    </location>
</feature>
<evidence type="ECO:0000256" key="6">
    <source>
        <dbReference type="SAM" id="Phobius"/>
    </source>
</evidence>
<dbReference type="NCBIfam" id="TIGR00785">
    <property type="entry name" value="dass"/>
    <property type="match status" value="1"/>
</dbReference>
<keyword evidence="3 6" id="KW-0812">Transmembrane</keyword>
<feature type="transmembrane region" description="Helical" evidence="6">
    <location>
        <begin position="295"/>
        <end position="314"/>
    </location>
</feature>
<feature type="transmembrane region" description="Helical" evidence="6">
    <location>
        <begin position="267"/>
        <end position="289"/>
    </location>
</feature>
<accession>A0A7H0VBY8</accession>
<feature type="transmembrane region" description="Helical" evidence="6">
    <location>
        <begin position="326"/>
        <end position="345"/>
    </location>
</feature>
<evidence type="ECO:0000256" key="4">
    <source>
        <dbReference type="ARBA" id="ARBA00022989"/>
    </source>
</evidence>